<keyword evidence="10" id="KW-1185">Reference proteome</keyword>
<dbReference type="EMBL" id="CAVNYO010000161">
    <property type="protein sequence ID" value="CAK5270234.1"/>
    <property type="molecule type" value="Genomic_DNA"/>
</dbReference>
<dbReference type="Proteomes" id="UP001295794">
    <property type="component" value="Unassembled WGS sequence"/>
</dbReference>
<evidence type="ECO:0000256" key="4">
    <source>
        <dbReference type="ARBA" id="ARBA00023242"/>
    </source>
</evidence>
<accession>A0AAD2JZG9</accession>
<feature type="compositionally biased region" description="Basic and acidic residues" evidence="6">
    <location>
        <begin position="696"/>
        <end position="709"/>
    </location>
</feature>
<evidence type="ECO:0000256" key="1">
    <source>
        <dbReference type="ARBA" id="ARBA00023015"/>
    </source>
</evidence>
<evidence type="ECO:0000256" key="3">
    <source>
        <dbReference type="ARBA" id="ARBA00023163"/>
    </source>
</evidence>
<protein>
    <recommendedName>
        <fullName evidence="11">GTP binding protein</fullName>
    </recommendedName>
</protein>
<reference evidence="9" key="1">
    <citation type="submission" date="2023-11" db="EMBL/GenBank/DDBJ databases">
        <authorList>
            <person name="De Vega J J."/>
            <person name="De Vega J J."/>
        </authorList>
    </citation>
    <scope>NUCLEOTIDE SEQUENCE</scope>
</reference>
<dbReference type="InterPro" id="IPR027417">
    <property type="entry name" value="P-loop_NTPase"/>
</dbReference>
<feature type="domain" description="Zn(2)-C6 fungal-type" evidence="7">
    <location>
        <begin position="474"/>
        <end position="504"/>
    </location>
</feature>
<feature type="region of interest" description="Disordered" evidence="6">
    <location>
        <begin position="669"/>
        <end position="722"/>
    </location>
</feature>
<dbReference type="GO" id="GO:0000981">
    <property type="term" value="F:DNA-binding transcription factor activity, RNA polymerase II-specific"/>
    <property type="evidence" value="ECO:0007669"/>
    <property type="project" value="InterPro"/>
</dbReference>
<dbReference type="InterPro" id="IPR001138">
    <property type="entry name" value="Zn2Cys6_DnaBD"/>
</dbReference>
<dbReference type="GO" id="GO:0008270">
    <property type="term" value="F:zinc ion binding"/>
    <property type="evidence" value="ECO:0007669"/>
    <property type="project" value="InterPro"/>
</dbReference>
<keyword evidence="2" id="KW-0238">DNA-binding</keyword>
<evidence type="ECO:0000259" key="7">
    <source>
        <dbReference type="PROSITE" id="PS50048"/>
    </source>
</evidence>
<dbReference type="InterPro" id="IPR050675">
    <property type="entry name" value="OAF3"/>
</dbReference>
<dbReference type="Gene3D" id="3.40.50.300">
    <property type="entry name" value="P-loop containing nucleotide triphosphate hydrolases"/>
    <property type="match status" value="1"/>
</dbReference>
<sequence>MQSVEPRKWQDDRDSPYSRNPTGTGSTGLTLLVAGCRGGKSSFLRLLVDTSAISADAPPEQIQALAKFIQASNAPTSNIRTVDFTVSTDSGQDLTLTLIDTPALDAQDEAHNARVVLEMLHSIESRLAQGEDEEWTAKNGDPYVHLCIYFLDPDQIVPPPCPIPVLPRSRADSFSQGDSELTLEPPLPSNPLLHRPSLPQSEIQTIRRLSSRVNVLPVIARADLLCNERLAAVKMAVRRDLALNGIGFGIFDIDHHPGADREYSNGTSNGTSKSPPNSPSLSSPLLRLPYALISPDAYSHSDGVHRIPVSRHELAVQYTPSPTSASKQKQRKYTRSYRWGTIDILDPSHSDFVPLRTAIFHHMKTLQKYTREYLFDKFRIECLPQRSSSRHLPHLTSLRLSSSVSHGTRPILAIDTAPENAGPVVGRRHSLREITIGDVHPSRNESATAPVMARGPAPGSATMGRQRSKKITVACNFCRSRKLKCDGGRPSCSQCVKRSHPCDYMVQNRRRTTVPLSKGDESDSAESVEEGLIENADQSLSPEVVPRRNLSPLLDRRDELPPIATVSRRSLDNELPHITTLSLPDTSPSTPGQISAPSLPPILPASEQQAAQRKRAATASGKPARLPTTSGPKVVACNHCRARKTKCDGIHPSCSSCTRRNLSCTYLHDSNGKKPNRRTSQPSASPPPLLPDDGPDDHKRPVDHLDTSRPPKKMKMSMGGSP</sequence>
<keyword evidence="1" id="KW-0805">Transcription regulation</keyword>
<feature type="compositionally biased region" description="Polar residues" evidence="6">
    <location>
        <begin position="264"/>
        <end position="273"/>
    </location>
</feature>
<keyword evidence="4" id="KW-0539">Nucleus</keyword>
<feature type="domain" description="Zn(2)-C6 fungal-type" evidence="7">
    <location>
        <begin position="636"/>
        <end position="666"/>
    </location>
</feature>
<dbReference type="SUPFAM" id="SSF57701">
    <property type="entry name" value="Zn2/Cys6 DNA-binding domain"/>
    <property type="match status" value="2"/>
</dbReference>
<keyword evidence="5" id="KW-0342">GTP-binding</keyword>
<evidence type="ECO:0000313" key="9">
    <source>
        <dbReference type="EMBL" id="CAK5270234.1"/>
    </source>
</evidence>
<keyword evidence="5" id="KW-0547">Nucleotide-binding</keyword>
<evidence type="ECO:0000259" key="8">
    <source>
        <dbReference type="PROSITE" id="PS51719"/>
    </source>
</evidence>
<dbReference type="PANTHER" id="PTHR31069">
    <property type="entry name" value="OLEATE-ACTIVATED TRANSCRIPTION FACTOR 1-RELATED"/>
    <property type="match status" value="1"/>
</dbReference>
<dbReference type="AlphaFoldDB" id="A0AAD2JZG9"/>
<feature type="compositionally biased region" description="Acidic residues" evidence="6">
    <location>
        <begin position="522"/>
        <end position="532"/>
    </location>
</feature>
<keyword evidence="3" id="KW-0804">Transcription</keyword>
<dbReference type="InterPro" id="IPR030379">
    <property type="entry name" value="G_SEPTIN_dom"/>
</dbReference>
<feature type="domain" description="Septin-type G" evidence="8">
    <location>
        <begin position="24"/>
        <end position="385"/>
    </location>
</feature>
<feature type="region of interest" description="Disordered" evidence="6">
    <location>
        <begin position="578"/>
        <end position="633"/>
    </location>
</feature>
<dbReference type="GO" id="GO:0005525">
    <property type="term" value="F:GTP binding"/>
    <property type="evidence" value="ECO:0007669"/>
    <property type="project" value="UniProtKB-KW"/>
</dbReference>
<feature type="region of interest" description="Disordered" evidence="6">
    <location>
        <begin position="441"/>
        <end position="465"/>
    </location>
</feature>
<feature type="region of interest" description="Disordered" evidence="6">
    <location>
        <begin position="513"/>
        <end position="547"/>
    </location>
</feature>
<dbReference type="PROSITE" id="PS51719">
    <property type="entry name" value="G_SEPTIN"/>
    <property type="match status" value="1"/>
</dbReference>
<dbReference type="PRINTS" id="PR00755">
    <property type="entry name" value="AFLATOXINBRP"/>
</dbReference>
<dbReference type="PROSITE" id="PS50048">
    <property type="entry name" value="ZN2_CY6_FUNGAL_2"/>
    <property type="match status" value="2"/>
</dbReference>
<dbReference type="CDD" id="cd00067">
    <property type="entry name" value="GAL4"/>
    <property type="match status" value="2"/>
</dbReference>
<evidence type="ECO:0000256" key="5">
    <source>
        <dbReference type="RuleBase" id="RU004560"/>
    </source>
</evidence>
<evidence type="ECO:0008006" key="11">
    <source>
        <dbReference type="Google" id="ProtNLM"/>
    </source>
</evidence>
<dbReference type="InterPro" id="IPR036864">
    <property type="entry name" value="Zn2-C6_fun-type_DNA-bd_sf"/>
</dbReference>
<dbReference type="PROSITE" id="PS00463">
    <property type="entry name" value="ZN2_CY6_FUNGAL_1"/>
    <property type="match status" value="2"/>
</dbReference>
<comment type="caution">
    <text evidence="9">The sequence shown here is derived from an EMBL/GenBank/DDBJ whole genome shotgun (WGS) entry which is preliminary data.</text>
</comment>
<dbReference type="Pfam" id="PF00172">
    <property type="entry name" value="Zn_clus"/>
    <property type="match status" value="2"/>
</dbReference>
<dbReference type="PANTHER" id="PTHR31069:SF32">
    <property type="entry name" value="ARGININE METABOLISM REGULATION PROTEIN II"/>
    <property type="match status" value="1"/>
</dbReference>
<evidence type="ECO:0000256" key="2">
    <source>
        <dbReference type="ARBA" id="ARBA00023125"/>
    </source>
</evidence>
<dbReference type="Pfam" id="PF00735">
    <property type="entry name" value="Septin"/>
    <property type="match status" value="3"/>
</dbReference>
<name>A0AAD2JZG9_9AGAR</name>
<feature type="region of interest" description="Disordered" evidence="6">
    <location>
        <begin position="260"/>
        <end position="282"/>
    </location>
</feature>
<gene>
    <name evidence="9" type="ORF">MYCIT1_LOCUS14472</name>
</gene>
<organism evidence="9 10">
    <name type="scientific">Mycena citricolor</name>
    <dbReference type="NCBI Taxonomy" id="2018698"/>
    <lineage>
        <taxon>Eukaryota</taxon>
        <taxon>Fungi</taxon>
        <taxon>Dikarya</taxon>
        <taxon>Basidiomycota</taxon>
        <taxon>Agaricomycotina</taxon>
        <taxon>Agaricomycetes</taxon>
        <taxon>Agaricomycetidae</taxon>
        <taxon>Agaricales</taxon>
        <taxon>Marasmiineae</taxon>
        <taxon>Mycenaceae</taxon>
        <taxon>Mycena</taxon>
    </lineage>
</organism>
<proteinExistence type="inferred from homology"/>
<dbReference type="SMART" id="SM00066">
    <property type="entry name" value="GAL4"/>
    <property type="match status" value="2"/>
</dbReference>
<evidence type="ECO:0000256" key="6">
    <source>
        <dbReference type="SAM" id="MobiDB-lite"/>
    </source>
</evidence>
<feature type="compositionally biased region" description="Low complexity" evidence="6">
    <location>
        <begin position="579"/>
        <end position="597"/>
    </location>
</feature>
<feature type="compositionally biased region" description="Basic and acidic residues" evidence="6">
    <location>
        <begin position="1"/>
        <end position="16"/>
    </location>
</feature>
<comment type="similarity">
    <text evidence="5">Belongs to the TRAFAC class TrmE-Era-EngA-EngB-Septin-like GTPase superfamily. Septin GTPase family.</text>
</comment>
<feature type="region of interest" description="Disordered" evidence="6">
    <location>
        <begin position="1"/>
        <end position="24"/>
    </location>
</feature>
<feature type="region of interest" description="Disordered" evidence="6">
    <location>
        <begin position="168"/>
        <end position="196"/>
    </location>
</feature>
<evidence type="ECO:0000313" key="10">
    <source>
        <dbReference type="Proteomes" id="UP001295794"/>
    </source>
</evidence>
<dbReference type="GO" id="GO:0003677">
    <property type="term" value="F:DNA binding"/>
    <property type="evidence" value="ECO:0007669"/>
    <property type="project" value="UniProtKB-KW"/>
</dbReference>
<dbReference type="Gene3D" id="4.10.240.10">
    <property type="entry name" value="Zn(2)-C6 fungal-type DNA-binding domain"/>
    <property type="match status" value="2"/>
</dbReference>